<keyword evidence="1" id="KW-1133">Transmembrane helix</keyword>
<accession>E6TNY8</accession>
<evidence type="ECO:0008006" key="4">
    <source>
        <dbReference type="Google" id="ProtNLM"/>
    </source>
</evidence>
<dbReference type="Proteomes" id="UP000008916">
    <property type="component" value="Chromosome"/>
</dbReference>
<reference evidence="2 3" key="1">
    <citation type="journal article" date="2011" name="Stand. Genomic Sci.">
        <title>Complete genome sequence of Mycobacterium sp. strain (Spyr1) and reclassification to Mycobacterium gilvum Spyr1.</title>
        <authorList>
            <person name="Kallimanis A."/>
            <person name="Karabika E."/>
            <person name="Mavromatis K."/>
            <person name="Lapidus A."/>
            <person name="Labutti K.M."/>
            <person name="Liolios K."/>
            <person name="Ivanova N."/>
            <person name="Goodwin L."/>
            <person name="Woyke T."/>
            <person name="Velentzas A.D."/>
            <person name="Perisynakis A."/>
            <person name="Ouzounis C.C."/>
            <person name="Kyrpides N.C."/>
            <person name="Koukkou A.I."/>
            <person name="Drainas C."/>
        </authorList>
    </citation>
    <scope>NUCLEOTIDE SEQUENCE [LARGE SCALE GENOMIC DNA]</scope>
    <source>
        <strain evidence="3">DSM 45189 / LMG 24558 / Spyr1</strain>
    </source>
</reference>
<dbReference type="AlphaFoldDB" id="E6TNY8"/>
<evidence type="ECO:0000313" key="2">
    <source>
        <dbReference type="EMBL" id="ADT98361.1"/>
    </source>
</evidence>
<feature type="transmembrane region" description="Helical" evidence="1">
    <location>
        <begin position="23"/>
        <end position="42"/>
    </location>
</feature>
<sequence>MDYTNLIRSVRTSTHRFKQFAHAYRWTLLGLLVVAVGVTSMATPIPTWILAAQASLSVLLVAYEVTGNINEARKTQFFKRKNDAFRDVISTLPEDHYRALRINADTFIIYTRLNKFLKLNDIPVVAATRSYTLPPELQRHGKRFLRHILGNPALFGRRFDDPCLGWNTDMEDPELTEPIEVVFGSYFDVTQSDELAMYDTEVDGRTVSELGRSLFVKRDGRLRGFRTSWLFNVVGASTIAITDDGQLVLTEQTAANAGSHNLFAPSGSGAAGPQDLKRRDPTLSQLAEAASTRELREEVNLGNADIADNGTHLLGFGRWLQRAARGELLCVTFLDIDSDTVNRRPISASERIYIRKAKCVRFAEPIANWDPSDPERMLPTEQRTRMSVPLGAALSLLAEEVLTPDSDVRRELIARGVI</sequence>
<dbReference type="RefSeq" id="WP_013471156.1">
    <property type="nucleotide sequence ID" value="NC_014814.1"/>
</dbReference>
<evidence type="ECO:0000313" key="3">
    <source>
        <dbReference type="Proteomes" id="UP000008916"/>
    </source>
</evidence>
<keyword evidence="3" id="KW-1185">Reference proteome</keyword>
<proteinExistence type="predicted"/>
<name>E6TNY8_MYCSR</name>
<organism evidence="2 3">
    <name type="scientific">Mycolicibacterium gilvum (strain DSM 45189 / LMG 24558 / Spyr1)</name>
    <name type="common">Mycobacterium gilvum</name>
    <dbReference type="NCBI Taxonomy" id="278137"/>
    <lineage>
        <taxon>Bacteria</taxon>
        <taxon>Bacillati</taxon>
        <taxon>Actinomycetota</taxon>
        <taxon>Actinomycetes</taxon>
        <taxon>Mycobacteriales</taxon>
        <taxon>Mycobacteriaceae</taxon>
        <taxon>Mycolicibacterium</taxon>
    </lineage>
</organism>
<keyword evidence="1" id="KW-0812">Transmembrane</keyword>
<evidence type="ECO:0000256" key="1">
    <source>
        <dbReference type="SAM" id="Phobius"/>
    </source>
</evidence>
<dbReference type="KEGG" id="msp:Mspyr1_16950"/>
<protein>
    <recommendedName>
        <fullName evidence="4">Nudix hydrolase domain-containing protein</fullName>
    </recommendedName>
</protein>
<gene>
    <name evidence="2" type="ordered locus">Mspyr1_16950</name>
</gene>
<keyword evidence="1" id="KW-0472">Membrane</keyword>
<dbReference type="HOGENOM" id="CLU_656921_0_0_11"/>
<dbReference type="EMBL" id="CP002385">
    <property type="protein sequence ID" value="ADT98361.1"/>
    <property type="molecule type" value="Genomic_DNA"/>
</dbReference>